<dbReference type="Pfam" id="PF04820">
    <property type="entry name" value="Trp_halogenase"/>
    <property type="match status" value="1"/>
</dbReference>
<dbReference type="RefSeq" id="WP_105932612.1">
    <property type="nucleotide sequence ID" value="NZ_PVNO01000031.1"/>
</dbReference>
<sequence length="522" mass="58510">MKESHFQAPLTSIVVAGGGAAGWLTAAILAAEHNIKNNDRVSVTLVESPDVKILGVGEGTWPTMRDTLRKIGISEADFIASCDASFKQGTRFINWKSTESENIYDHPFSLPAGFFEGEVGAWWLSHGHQHQKSTFSEMFSTQSLLCNFSKAPKQVQTPPYAAVANYGYHLDAHKFAELLKTHCIERLGVNYVNDHIEHIKEDVEGYIASLECKSQEIRGDLFVDCTGFSASLIGKHFNSPITDVSQGLKNNSAMAVQAGYVDETVDIASATLSTAHENGWIWDIGLPHRKGVGCVYSSEFASDEKAAETLKAYLTSCKKTKDVSENDFRKITFSPGYRKTAWVKNCVAVGTSAGFVEPLEASALVMVEMSARFISEHLPNHREIMPSVSKRFNSNFTRRWERIVDFLKLHYVLSERKDSPYWRFMTNLDNASEQLKDWLLEWQYRPISLTDFCYADELFPAASYMYVLYGMKAPEQFAINFSRYSDSVMGQTLNAVKANEKLSHKHVAALPTNRELIKAIRA</sequence>
<protein>
    <submittedName>
        <fullName evidence="1">Tryptophan halogenase</fullName>
    </submittedName>
</protein>
<dbReference type="Proteomes" id="UP000239539">
    <property type="component" value="Unassembled WGS sequence"/>
</dbReference>
<evidence type="ECO:0000313" key="2">
    <source>
        <dbReference type="Proteomes" id="UP000239539"/>
    </source>
</evidence>
<accession>A0ABX5CJ49</accession>
<dbReference type="EMBL" id="PVNO01000031">
    <property type="protein sequence ID" value="PRO67594.1"/>
    <property type="molecule type" value="Genomic_DNA"/>
</dbReference>
<dbReference type="PANTHER" id="PTHR43747:SF4">
    <property type="entry name" value="FLAVIN-DEPENDENT TRYPTOPHAN HALOGENASE"/>
    <property type="match status" value="1"/>
</dbReference>
<organism evidence="1 2">
    <name type="scientific">Alteromonas gracilis</name>
    <dbReference type="NCBI Taxonomy" id="1479524"/>
    <lineage>
        <taxon>Bacteria</taxon>
        <taxon>Pseudomonadati</taxon>
        <taxon>Pseudomonadota</taxon>
        <taxon>Gammaproteobacteria</taxon>
        <taxon>Alteromonadales</taxon>
        <taxon>Alteromonadaceae</taxon>
        <taxon>Alteromonas/Salinimonas group</taxon>
        <taxon>Alteromonas</taxon>
    </lineage>
</organism>
<reference evidence="2" key="1">
    <citation type="journal article" date="2020" name="Int. J. Syst. Evol. Microbiol.">
        <title>Alteromonas alba sp. nov., a marine bacterium isolated from the seawater of the West Pacific Ocean.</title>
        <authorList>
            <person name="Sun C."/>
            <person name="Wu Y.-H."/>
            <person name="Xamxidin M."/>
            <person name="Cheng H."/>
            <person name="Xu X.-W."/>
        </authorList>
    </citation>
    <scope>NUCLEOTIDE SEQUENCE [LARGE SCALE GENOMIC DNA]</scope>
    <source>
        <strain evidence="2">9a2</strain>
    </source>
</reference>
<name>A0ABX5CJ49_9ALTE</name>
<dbReference type="InterPro" id="IPR033856">
    <property type="entry name" value="Trp_halogen"/>
</dbReference>
<evidence type="ECO:0000313" key="1">
    <source>
        <dbReference type="EMBL" id="PRO67594.1"/>
    </source>
</evidence>
<proteinExistence type="predicted"/>
<dbReference type="InterPro" id="IPR036188">
    <property type="entry name" value="FAD/NAD-bd_sf"/>
</dbReference>
<dbReference type="InterPro" id="IPR050816">
    <property type="entry name" value="Flavin-dep_Halogenase_NPB"/>
</dbReference>
<comment type="caution">
    <text evidence="1">The sequence shown here is derived from an EMBL/GenBank/DDBJ whole genome shotgun (WGS) entry which is preliminary data.</text>
</comment>
<dbReference type="PANTHER" id="PTHR43747">
    <property type="entry name" value="FAD-BINDING PROTEIN"/>
    <property type="match status" value="1"/>
</dbReference>
<dbReference type="PIRSF" id="PIRSF011396">
    <property type="entry name" value="Trp_halogenase"/>
    <property type="match status" value="1"/>
</dbReference>
<dbReference type="Gene3D" id="3.50.50.60">
    <property type="entry name" value="FAD/NAD(P)-binding domain"/>
    <property type="match status" value="1"/>
</dbReference>
<gene>
    <name evidence="1" type="ORF">C6Y39_18110</name>
</gene>
<keyword evidence="2" id="KW-1185">Reference proteome</keyword>
<dbReference type="SUPFAM" id="SSF51905">
    <property type="entry name" value="FAD/NAD(P)-binding domain"/>
    <property type="match status" value="1"/>
</dbReference>
<dbReference type="InterPro" id="IPR006905">
    <property type="entry name" value="Flavin_halogenase"/>
</dbReference>